<dbReference type="InterPro" id="IPR001296">
    <property type="entry name" value="Glyco_trans_1"/>
</dbReference>
<evidence type="ECO:0000259" key="2">
    <source>
        <dbReference type="Pfam" id="PF13439"/>
    </source>
</evidence>
<reference evidence="3 4" key="1">
    <citation type="journal article" date="2016" name="Nat. Commun.">
        <title>Thousands of microbial genomes shed light on interconnected biogeochemical processes in an aquifer system.</title>
        <authorList>
            <person name="Anantharaman K."/>
            <person name="Brown C.T."/>
            <person name="Hug L.A."/>
            <person name="Sharon I."/>
            <person name="Castelle C.J."/>
            <person name="Probst A.J."/>
            <person name="Thomas B.C."/>
            <person name="Singh A."/>
            <person name="Wilkins M.J."/>
            <person name="Karaoz U."/>
            <person name="Brodie E.L."/>
            <person name="Williams K.H."/>
            <person name="Hubbard S.S."/>
            <person name="Banfield J.F."/>
        </authorList>
    </citation>
    <scope>NUCLEOTIDE SEQUENCE [LARGE SCALE GENOMIC DNA]</scope>
</reference>
<dbReference type="PANTHER" id="PTHR12526:SF618">
    <property type="entry name" value="GLYCOSYLTRANSFERASE, FAMILY 4"/>
    <property type="match status" value="1"/>
</dbReference>
<dbReference type="InterPro" id="IPR028098">
    <property type="entry name" value="Glyco_trans_4-like_N"/>
</dbReference>
<dbReference type="Gene3D" id="3.40.50.2000">
    <property type="entry name" value="Glycogen Phosphorylase B"/>
    <property type="match status" value="2"/>
</dbReference>
<dbReference type="GO" id="GO:0016757">
    <property type="term" value="F:glycosyltransferase activity"/>
    <property type="evidence" value="ECO:0007669"/>
    <property type="project" value="InterPro"/>
</dbReference>
<dbReference type="Pfam" id="PF13439">
    <property type="entry name" value="Glyco_transf_4"/>
    <property type="match status" value="1"/>
</dbReference>
<feature type="domain" description="Glycosyltransferase subfamily 4-like N-terminal" evidence="2">
    <location>
        <begin position="17"/>
        <end position="177"/>
    </location>
</feature>
<evidence type="ECO:0000313" key="4">
    <source>
        <dbReference type="Proteomes" id="UP000177199"/>
    </source>
</evidence>
<evidence type="ECO:0000313" key="3">
    <source>
        <dbReference type="EMBL" id="OGK30466.1"/>
    </source>
</evidence>
<organism evidence="3 4">
    <name type="scientific">Candidatus Roizmanbacteria bacterium RIFCSPHIGHO2_12_FULL_33_9</name>
    <dbReference type="NCBI Taxonomy" id="1802045"/>
    <lineage>
        <taxon>Bacteria</taxon>
        <taxon>Candidatus Roizmaniibacteriota</taxon>
    </lineage>
</organism>
<dbReference type="AlphaFoldDB" id="A0A1F7HHL3"/>
<accession>A0A1F7HHL3</accession>
<name>A0A1F7HHL3_9BACT</name>
<dbReference type="Pfam" id="PF00534">
    <property type="entry name" value="Glycos_transf_1"/>
    <property type="match status" value="1"/>
</dbReference>
<gene>
    <name evidence="3" type="ORF">A3F29_00485</name>
</gene>
<evidence type="ECO:0000259" key="1">
    <source>
        <dbReference type="Pfam" id="PF00534"/>
    </source>
</evidence>
<comment type="caution">
    <text evidence="3">The sequence shown here is derived from an EMBL/GenBank/DDBJ whole genome shotgun (WGS) entry which is preliminary data.</text>
</comment>
<sequence length="373" mass="43479">MNILILNWRDTKNLESGGAEIILYELAKRLVKKNHSVVWFCSSFKNSPKKEIQDGIKIIRSGNRYSVYLHAFRYYRSLKVKPDIVLDCVNTVCWQTPLYVAKEKRVLYTNQAAREVFFYEYPFPFSLIGYLIEPLQYLTYKKTNIICYSNSIKEDLISFGIKKENINVFPLGIDHKRYFSKKKSPHPTFVFVARFVRNKRPERSVAAMTVVVPKYPEAKLYLVGYGKEEKNLRVQIKKLKLTKNVFIVNKNNFFLKNDIRDEKVRLMQEAWALLLPSVKEGWGMVVTEAAACGTPSIVSNVTGLRDSVIHNKTGVILSRNPSPKEIGNAMVNLIENKKRKEFYENSVAWSKNFSWTKSFDIFSKYLEHCYDRK</sequence>
<proteinExistence type="predicted"/>
<dbReference type="EMBL" id="MFZV01000044">
    <property type="protein sequence ID" value="OGK30466.1"/>
    <property type="molecule type" value="Genomic_DNA"/>
</dbReference>
<dbReference type="PANTHER" id="PTHR12526">
    <property type="entry name" value="GLYCOSYLTRANSFERASE"/>
    <property type="match status" value="1"/>
</dbReference>
<protein>
    <submittedName>
        <fullName evidence="3">Uncharacterized protein</fullName>
    </submittedName>
</protein>
<dbReference type="CDD" id="cd03801">
    <property type="entry name" value="GT4_PimA-like"/>
    <property type="match status" value="1"/>
</dbReference>
<dbReference type="SUPFAM" id="SSF53756">
    <property type="entry name" value="UDP-Glycosyltransferase/glycogen phosphorylase"/>
    <property type="match status" value="1"/>
</dbReference>
<dbReference type="Proteomes" id="UP000177199">
    <property type="component" value="Unassembled WGS sequence"/>
</dbReference>
<feature type="domain" description="Glycosyl transferase family 1" evidence="1">
    <location>
        <begin position="180"/>
        <end position="346"/>
    </location>
</feature>